<reference evidence="1 2" key="1">
    <citation type="submission" date="2015-05" db="EMBL/GenBank/DDBJ databases">
        <title>Draft genome of Burkholderia cepacia LK29.</title>
        <authorList>
            <person name="Chan X.Y."/>
        </authorList>
    </citation>
    <scope>NUCLEOTIDE SEQUENCE [LARGE SCALE GENOMIC DNA]</scope>
    <source>
        <strain evidence="1 2">LK29</strain>
    </source>
</reference>
<name>A0A0J6A962_BURCE</name>
<evidence type="ECO:0000313" key="1">
    <source>
        <dbReference type="EMBL" id="KML62345.1"/>
    </source>
</evidence>
<sequence>MLHLVYTMQPTLNARRNLTAFWQWVKQREAWFYDGLDMAMNPQWRVQTIGPRVHALEHSISFADEAAWGTYRRAVAQRSRDPEWERRRVEQDEWWELIDARILTDAPLPQSE</sequence>
<dbReference type="EMBL" id="LDWR01000008">
    <property type="protein sequence ID" value="KML62345.1"/>
    <property type="molecule type" value="Genomic_DNA"/>
</dbReference>
<organism evidence="1 2">
    <name type="scientific">Burkholderia cepacia</name>
    <name type="common">Pseudomonas cepacia</name>
    <dbReference type="NCBI Taxonomy" id="292"/>
    <lineage>
        <taxon>Bacteria</taxon>
        <taxon>Pseudomonadati</taxon>
        <taxon>Pseudomonadota</taxon>
        <taxon>Betaproteobacteria</taxon>
        <taxon>Burkholderiales</taxon>
        <taxon>Burkholderiaceae</taxon>
        <taxon>Burkholderia</taxon>
        <taxon>Burkholderia cepacia complex</taxon>
    </lineage>
</organism>
<dbReference type="AlphaFoldDB" id="A0A0J6A962"/>
<evidence type="ECO:0000313" key="2">
    <source>
        <dbReference type="Proteomes" id="UP000036338"/>
    </source>
</evidence>
<comment type="caution">
    <text evidence="1">The sequence shown here is derived from an EMBL/GenBank/DDBJ whole genome shotgun (WGS) entry which is preliminary data.</text>
</comment>
<evidence type="ECO:0008006" key="3">
    <source>
        <dbReference type="Google" id="ProtNLM"/>
    </source>
</evidence>
<accession>A0A0J6A962</accession>
<proteinExistence type="predicted"/>
<dbReference type="Proteomes" id="UP000036338">
    <property type="component" value="Unassembled WGS sequence"/>
</dbReference>
<protein>
    <recommendedName>
        <fullName evidence="3">NIPSNAP domain-containing protein</fullName>
    </recommendedName>
</protein>
<dbReference type="PATRIC" id="fig|292.27.peg.8268"/>
<gene>
    <name evidence="1" type="ORF">VL15_03755</name>
</gene>